<dbReference type="AlphaFoldDB" id="A0AAV7K8N3"/>
<protein>
    <submittedName>
        <fullName evidence="2">Uncharacterized protein</fullName>
    </submittedName>
</protein>
<dbReference type="PANTHER" id="PTHR28601">
    <property type="entry name" value="COILED-COIL DOMAIN-CONTAINING PROTEIN 24"/>
    <property type="match status" value="1"/>
</dbReference>
<gene>
    <name evidence="2" type="ORF">LOD99_341</name>
</gene>
<evidence type="ECO:0000313" key="2">
    <source>
        <dbReference type="EMBL" id="KAI6657598.1"/>
    </source>
</evidence>
<sequence length="274" mass="30518">MVSASCCSSHLLDSSTWGLVVEQCPISELQEVKDMLGCDVIDLLTELQSERQALREIADQLADEMDIITAVSKALPEPPDLRERLLKEIRFFIDGLRARKANPLLPGRSDEDIEERGVIQYVMCETDYTRQDSSELSCKLRSVSRNSSSLHSTLSPDLIPSSLSRLSSGLASSTSSHLFDSAHLIREALLDDINEVQQDIASLNNMLEISIEPQVEVPTLLALRKMSRKLEQEYLSPKPPELLPKGKIPSNNSGRRILPPIPSHKKKSTSYNVI</sequence>
<name>A0AAV7K8N3_9METZ</name>
<dbReference type="Pfam" id="PF15669">
    <property type="entry name" value="CCDC24"/>
    <property type="match status" value="1"/>
</dbReference>
<feature type="region of interest" description="Disordered" evidence="1">
    <location>
        <begin position="235"/>
        <end position="274"/>
    </location>
</feature>
<keyword evidence="3" id="KW-1185">Reference proteome</keyword>
<organism evidence="2 3">
    <name type="scientific">Oopsacas minuta</name>
    <dbReference type="NCBI Taxonomy" id="111878"/>
    <lineage>
        <taxon>Eukaryota</taxon>
        <taxon>Metazoa</taxon>
        <taxon>Porifera</taxon>
        <taxon>Hexactinellida</taxon>
        <taxon>Hexasterophora</taxon>
        <taxon>Lyssacinosida</taxon>
        <taxon>Leucopsacidae</taxon>
        <taxon>Oopsacas</taxon>
    </lineage>
</organism>
<dbReference type="Proteomes" id="UP001165289">
    <property type="component" value="Unassembled WGS sequence"/>
</dbReference>
<dbReference type="EMBL" id="JAKMXF010000111">
    <property type="protein sequence ID" value="KAI6657598.1"/>
    <property type="molecule type" value="Genomic_DNA"/>
</dbReference>
<comment type="caution">
    <text evidence="2">The sequence shown here is derived from an EMBL/GenBank/DDBJ whole genome shotgun (WGS) entry which is preliminary data.</text>
</comment>
<dbReference type="PANTHER" id="PTHR28601:SF1">
    <property type="entry name" value="COILED-COIL DOMAIN-CONTAINING PROTEIN 24"/>
    <property type="match status" value="1"/>
</dbReference>
<evidence type="ECO:0000313" key="3">
    <source>
        <dbReference type="Proteomes" id="UP001165289"/>
    </source>
</evidence>
<evidence type="ECO:0000256" key="1">
    <source>
        <dbReference type="SAM" id="MobiDB-lite"/>
    </source>
</evidence>
<proteinExistence type="predicted"/>
<reference evidence="2 3" key="1">
    <citation type="journal article" date="2023" name="BMC Biol.">
        <title>The compact genome of the sponge Oopsacas minuta (Hexactinellida) is lacking key metazoan core genes.</title>
        <authorList>
            <person name="Santini S."/>
            <person name="Schenkelaars Q."/>
            <person name="Jourda C."/>
            <person name="Duchesne M."/>
            <person name="Belahbib H."/>
            <person name="Rocher C."/>
            <person name="Selva M."/>
            <person name="Riesgo A."/>
            <person name="Vervoort M."/>
            <person name="Leys S.P."/>
            <person name="Kodjabachian L."/>
            <person name="Le Bivic A."/>
            <person name="Borchiellini C."/>
            <person name="Claverie J.M."/>
            <person name="Renard E."/>
        </authorList>
    </citation>
    <scope>NUCLEOTIDE SEQUENCE [LARGE SCALE GENOMIC DNA]</scope>
    <source>
        <strain evidence="2">SPO-2</strain>
    </source>
</reference>
<dbReference type="InterPro" id="IPR031367">
    <property type="entry name" value="CCDC24"/>
</dbReference>
<accession>A0AAV7K8N3</accession>